<organism evidence="2 3">
    <name type="scientific">Cohnella silvisoli</name>
    <dbReference type="NCBI Taxonomy" id="2873699"/>
    <lineage>
        <taxon>Bacteria</taxon>
        <taxon>Bacillati</taxon>
        <taxon>Bacillota</taxon>
        <taxon>Bacilli</taxon>
        <taxon>Bacillales</taxon>
        <taxon>Paenibacillaceae</taxon>
        <taxon>Cohnella</taxon>
    </lineage>
</organism>
<evidence type="ECO:0000259" key="1">
    <source>
        <dbReference type="Pfam" id="PF20578"/>
    </source>
</evidence>
<accession>A0ABV1KW93</accession>
<sequence>MTAKLTLPTTGAYGSTIAWVSSSPTVISNDGKTVTRSSVGQGDVTVTLIATITSNSVSDVKLFTLVVKQQLTDAQKVAADKAALQIGYSGTDTAASVTAKLALPSVGANGSIIVWYCSNTTVIANRGTVIRPAAGTSDKKVTLTAIIVNNAVVNTRAFTITVKQLP</sequence>
<feature type="domain" description="Atrophied bacterial Ig" evidence="1">
    <location>
        <begin position="77"/>
        <end position="164"/>
    </location>
</feature>
<reference evidence="2 3" key="1">
    <citation type="journal article" date="2023" name="Genome Announc.">
        <title>Pan-Genome Analyses of the Genus Cohnella and Proposal of the Novel Species Cohnella silvisoli sp. nov., Isolated from Forest Soil.</title>
        <authorList>
            <person name="Wang C."/>
            <person name="Mao L."/>
            <person name="Bao G."/>
            <person name="Zhu H."/>
        </authorList>
    </citation>
    <scope>NUCLEOTIDE SEQUENCE [LARGE SCALE GENOMIC DNA]</scope>
    <source>
        <strain evidence="2 3">NL03-T5-1</strain>
    </source>
</reference>
<evidence type="ECO:0000313" key="3">
    <source>
        <dbReference type="Proteomes" id="UP001493487"/>
    </source>
</evidence>
<dbReference type="Pfam" id="PF20578">
    <property type="entry name" value="aBig_2"/>
    <property type="match status" value="2"/>
</dbReference>
<proteinExistence type="predicted"/>
<name>A0ABV1KW93_9BACL</name>
<comment type="caution">
    <text evidence="2">The sequence shown here is derived from an EMBL/GenBank/DDBJ whole genome shotgun (WGS) entry which is preliminary data.</text>
</comment>
<dbReference type="InterPro" id="IPR046780">
    <property type="entry name" value="aBig_2"/>
</dbReference>
<evidence type="ECO:0000313" key="2">
    <source>
        <dbReference type="EMBL" id="MEQ4484384.1"/>
    </source>
</evidence>
<dbReference type="Proteomes" id="UP001493487">
    <property type="component" value="Unassembled WGS sequence"/>
</dbReference>
<keyword evidence="3" id="KW-1185">Reference proteome</keyword>
<protein>
    <recommendedName>
        <fullName evidence="1">Atrophied bacterial Ig domain-containing protein</fullName>
    </recommendedName>
</protein>
<dbReference type="EMBL" id="JASKHM010000010">
    <property type="protein sequence ID" value="MEQ4484384.1"/>
    <property type="molecule type" value="Genomic_DNA"/>
</dbReference>
<dbReference type="RefSeq" id="WP_232186768.1">
    <property type="nucleotide sequence ID" value="NZ_JAIOAP010000009.1"/>
</dbReference>
<feature type="domain" description="Atrophied bacterial Ig" evidence="1">
    <location>
        <begin position="2"/>
        <end position="70"/>
    </location>
</feature>
<gene>
    <name evidence="2" type="ORF">QJS35_18460</name>
</gene>